<dbReference type="AlphaFoldDB" id="A0A841FBF2"/>
<keyword evidence="1" id="KW-0238">DNA-binding</keyword>
<protein>
    <submittedName>
        <fullName evidence="1">DNA-binding protein YbaB</fullName>
    </submittedName>
</protein>
<dbReference type="Gene3D" id="3.30.1310.10">
    <property type="entry name" value="Nucleoid-associated protein YbaB-like domain"/>
    <property type="match status" value="1"/>
</dbReference>
<gene>
    <name evidence="1" type="ORF">HNR73_002455</name>
</gene>
<proteinExistence type="predicted"/>
<dbReference type="GO" id="GO:0003677">
    <property type="term" value="F:DNA binding"/>
    <property type="evidence" value="ECO:0007669"/>
    <property type="project" value="UniProtKB-KW"/>
</dbReference>
<dbReference type="EMBL" id="JACHGT010000005">
    <property type="protein sequence ID" value="MBB6034601.1"/>
    <property type="molecule type" value="Genomic_DNA"/>
</dbReference>
<reference evidence="1 2" key="1">
    <citation type="submission" date="2020-08" db="EMBL/GenBank/DDBJ databases">
        <title>Genomic Encyclopedia of Type Strains, Phase IV (KMG-IV): sequencing the most valuable type-strain genomes for metagenomic binning, comparative biology and taxonomic classification.</title>
        <authorList>
            <person name="Goeker M."/>
        </authorList>
    </citation>
    <scope>NUCLEOTIDE SEQUENCE [LARGE SCALE GENOMIC DNA]</scope>
    <source>
        <strain evidence="1 2">YIM 65646</strain>
    </source>
</reference>
<dbReference type="InterPro" id="IPR036894">
    <property type="entry name" value="YbaB-like_sf"/>
</dbReference>
<name>A0A841FBF2_9ACTN</name>
<sequence length="147" mass="15303">MTGAVDPSGLTRMLSQTMSALGRFQEGGGRADSDRTAEPAEPLEGYAEAAEGQIIVRTAPPGRVSGMVIDPRAVRLGSEVLAEELTSAVNASLADLQAKSAELSGDTDFSELNEQLKGIQETAGAQLTAFTNALVDAQERIANRGGR</sequence>
<organism evidence="1 2">
    <name type="scientific">Phytomonospora endophytica</name>
    <dbReference type="NCBI Taxonomy" id="714109"/>
    <lineage>
        <taxon>Bacteria</taxon>
        <taxon>Bacillati</taxon>
        <taxon>Actinomycetota</taxon>
        <taxon>Actinomycetes</taxon>
        <taxon>Micromonosporales</taxon>
        <taxon>Micromonosporaceae</taxon>
        <taxon>Phytomonospora</taxon>
    </lineage>
</organism>
<comment type="caution">
    <text evidence="1">The sequence shown here is derived from an EMBL/GenBank/DDBJ whole genome shotgun (WGS) entry which is preliminary data.</text>
</comment>
<keyword evidence="2" id="KW-1185">Reference proteome</keyword>
<dbReference type="RefSeq" id="WP_239122417.1">
    <property type="nucleotide sequence ID" value="NZ_BONT01000110.1"/>
</dbReference>
<dbReference type="Proteomes" id="UP000548476">
    <property type="component" value="Unassembled WGS sequence"/>
</dbReference>
<evidence type="ECO:0000313" key="2">
    <source>
        <dbReference type="Proteomes" id="UP000548476"/>
    </source>
</evidence>
<evidence type="ECO:0000313" key="1">
    <source>
        <dbReference type="EMBL" id="MBB6034601.1"/>
    </source>
</evidence>
<accession>A0A841FBF2</accession>